<dbReference type="GO" id="GO:0004760">
    <property type="term" value="F:L-serine-pyruvate transaminase activity"/>
    <property type="evidence" value="ECO:0007669"/>
    <property type="project" value="TreeGrafter"/>
</dbReference>
<dbReference type="PANTHER" id="PTHR21152">
    <property type="entry name" value="AMINOTRANSFERASE CLASS V"/>
    <property type="match status" value="1"/>
</dbReference>
<dbReference type="Proteomes" id="UP000580568">
    <property type="component" value="Unassembled WGS sequence"/>
</dbReference>
<dbReference type="PIRSF" id="PIRSF000524">
    <property type="entry name" value="SPT"/>
    <property type="match status" value="1"/>
</dbReference>
<comment type="similarity">
    <text evidence="2 8">Belongs to the class-V pyridoxal-phosphate-dependent aminotransferase family.</text>
</comment>
<dbReference type="SUPFAM" id="SSF53383">
    <property type="entry name" value="PLP-dependent transferases"/>
    <property type="match status" value="1"/>
</dbReference>
<keyword evidence="3 11" id="KW-0032">Aminotransferase</keyword>
<dbReference type="InterPro" id="IPR015422">
    <property type="entry name" value="PyrdxlP-dep_Trfase_small"/>
</dbReference>
<dbReference type="GO" id="GO:0008453">
    <property type="term" value="F:alanine-glyoxylate transaminase activity"/>
    <property type="evidence" value="ECO:0007669"/>
    <property type="project" value="TreeGrafter"/>
</dbReference>
<evidence type="ECO:0000256" key="4">
    <source>
        <dbReference type="ARBA" id="ARBA00022679"/>
    </source>
</evidence>
<dbReference type="GO" id="GO:0019265">
    <property type="term" value="P:glycine biosynthetic process, by transamination of glyoxylate"/>
    <property type="evidence" value="ECO:0007669"/>
    <property type="project" value="TreeGrafter"/>
</dbReference>
<dbReference type="RefSeq" id="WP_183276011.1">
    <property type="nucleotide sequence ID" value="NZ_BLZR01000001.1"/>
</dbReference>
<evidence type="ECO:0000256" key="3">
    <source>
        <dbReference type="ARBA" id="ARBA00022576"/>
    </source>
</evidence>
<evidence type="ECO:0000256" key="2">
    <source>
        <dbReference type="ARBA" id="ARBA00009236"/>
    </source>
</evidence>
<keyword evidence="12" id="KW-1185">Reference proteome</keyword>
<dbReference type="Gene3D" id="3.90.1150.10">
    <property type="entry name" value="Aspartate Aminotransferase, domain 1"/>
    <property type="match status" value="1"/>
</dbReference>
<dbReference type="FunFam" id="3.40.640.10:FF:000172">
    <property type="entry name" value="Pyridoxal phosphate-dependent aminotransferase"/>
    <property type="match status" value="1"/>
</dbReference>
<keyword evidence="4 11" id="KW-0808">Transferase</keyword>
<sequence>MNDKFVYAPGPTSVRENVRLERARATTNPDVDEQFIEFYKNTCDKIGKIIKTENPVYILSGEGILGLEAACASLTESGDRVLVLDNGIYGRGFKDFVEMYGGEAVYFSDDYNKAIDANKLKEFLQKDHNFKYATIVHCDTPTGVLNDLSKICPILNEYGILTVVDSVSAMAGENIKVDDWKIDIALGGSQKAFSAPAGLTMVSISEKAKAAMKNRKTPIVGFYCNLTIWENYYENKWFPYTMPISDIMGLSKAADNILNEGVQEVLDRHEKIAQATREAIKEYGLELFLRGGYSNTVTAVKVPESIGALQLKEHMLKKYNTLIITSLKPYDNEILRIGHMGENAREDKIIYALNVIDKGLKDLGFNSEKNLVGLFNKCLDSIK</sequence>
<evidence type="ECO:0000259" key="10">
    <source>
        <dbReference type="Pfam" id="PF00266"/>
    </source>
</evidence>
<evidence type="ECO:0000256" key="1">
    <source>
        <dbReference type="ARBA" id="ARBA00001933"/>
    </source>
</evidence>
<feature type="binding site" evidence="6">
    <location>
        <position position="336"/>
    </location>
    <ligand>
        <name>substrate</name>
    </ligand>
</feature>
<dbReference type="PANTHER" id="PTHR21152:SF24">
    <property type="entry name" value="ALANINE--GLYOXYLATE AMINOTRANSFERASE 1"/>
    <property type="match status" value="1"/>
</dbReference>
<dbReference type="InterPro" id="IPR015424">
    <property type="entry name" value="PyrdxlP-dep_Trfase"/>
</dbReference>
<feature type="domain" description="Aminotransferase class V" evidence="10">
    <location>
        <begin position="30"/>
        <end position="290"/>
    </location>
</feature>
<dbReference type="InterPro" id="IPR024169">
    <property type="entry name" value="SP_NH2Trfase/AEP_transaminase"/>
</dbReference>
<dbReference type="PROSITE" id="PS00595">
    <property type="entry name" value="AA_TRANSFER_CLASS_5"/>
    <property type="match status" value="1"/>
</dbReference>
<comment type="caution">
    <text evidence="11">The sequence shown here is derived from an EMBL/GenBank/DDBJ whole genome shotgun (WGS) entry which is preliminary data.</text>
</comment>
<keyword evidence="11" id="KW-0670">Pyruvate</keyword>
<evidence type="ECO:0000256" key="5">
    <source>
        <dbReference type="ARBA" id="ARBA00022898"/>
    </source>
</evidence>
<proteinExistence type="inferred from homology"/>
<reference evidence="11 12" key="1">
    <citation type="submission" date="2020-07" db="EMBL/GenBank/DDBJ databases">
        <title>A new beta-1,3-glucan-decomposing anaerobic bacterium isolated from anoxic soil subjected to biological soil disinfestation.</title>
        <authorList>
            <person name="Ueki A."/>
            <person name="Tonouchi A."/>
        </authorList>
    </citation>
    <scope>NUCLEOTIDE SEQUENCE [LARGE SCALE GENOMIC DNA]</scope>
    <source>
        <strain evidence="11 12">TW1</strain>
    </source>
</reference>
<keyword evidence="5 7" id="KW-0663">Pyridoxal phosphate</keyword>
<evidence type="ECO:0000313" key="12">
    <source>
        <dbReference type="Proteomes" id="UP000580568"/>
    </source>
</evidence>
<dbReference type="InterPro" id="IPR015421">
    <property type="entry name" value="PyrdxlP-dep_Trfase_major"/>
</dbReference>
<protein>
    <submittedName>
        <fullName evidence="11">Serine-pyruvate aminotransferase</fullName>
    </submittedName>
</protein>
<dbReference type="InterPro" id="IPR000192">
    <property type="entry name" value="Aminotrans_V_dom"/>
</dbReference>
<dbReference type="Gene3D" id="3.40.640.10">
    <property type="entry name" value="Type I PLP-dependent aspartate aminotransferase-like (Major domain)"/>
    <property type="match status" value="1"/>
</dbReference>
<name>A0A6V8SB25_9CLOT</name>
<evidence type="ECO:0000256" key="7">
    <source>
        <dbReference type="PIRSR" id="PIRSR000524-50"/>
    </source>
</evidence>
<evidence type="ECO:0000256" key="9">
    <source>
        <dbReference type="RuleBase" id="RU004504"/>
    </source>
</evidence>
<dbReference type="EMBL" id="BLZR01000001">
    <property type="protein sequence ID" value="GFP74454.1"/>
    <property type="molecule type" value="Genomic_DNA"/>
</dbReference>
<dbReference type="InterPro" id="IPR020578">
    <property type="entry name" value="Aminotrans_V_PyrdxlP_BS"/>
</dbReference>
<accession>A0A6V8SB25</accession>
<comment type="cofactor">
    <cofactor evidence="1 7 9">
        <name>pyridoxal 5'-phosphate</name>
        <dbReference type="ChEBI" id="CHEBI:597326"/>
    </cofactor>
</comment>
<dbReference type="AlphaFoldDB" id="A0A6V8SB25"/>
<evidence type="ECO:0000313" key="11">
    <source>
        <dbReference type="EMBL" id="GFP74454.1"/>
    </source>
</evidence>
<dbReference type="Pfam" id="PF00266">
    <property type="entry name" value="Aminotran_5"/>
    <property type="match status" value="1"/>
</dbReference>
<evidence type="ECO:0000256" key="8">
    <source>
        <dbReference type="RuleBase" id="RU004075"/>
    </source>
</evidence>
<evidence type="ECO:0000256" key="6">
    <source>
        <dbReference type="PIRSR" id="PIRSR000524-1"/>
    </source>
</evidence>
<feature type="modified residue" description="N6-(pyridoxal phosphate)lysine" evidence="7">
    <location>
        <position position="191"/>
    </location>
</feature>
<gene>
    <name evidence="11" type="ORF">bsdtw1_00505</name>
</gene>
<organism evidence="11 12">
    <name type="scientific">Clostridium fungisolvens</name>
    <dbReference type="NCBI Taxonomy" id="1604897"/>
    <lineage>
        <taxon>Bacteria</taxon>
        <taxon>Bacillati</taxon>
        <taxon>Bacillota</taxon>
        <taxon>Clostridia</taxon>
        <taxon>Eubacteriales</taxon>
        <taxon>Clostridiaceae</taxon>
        <taxon>Clostridium</taxon>
    </lineage>
</organism>